<feature type="compositionally biased region" description="Low complexity" evidence="1">
    <location>
        <begin position="7"/>
        <end position="16"/>
    </location>
</feature>
<proteinExistence type="predicted"/>
<keyword evidence="3" id="KW-1185">Reference proteome</keyword>
<reference evidence="2" key="2">
    <citation type="submission" date="2020-09" db="EMBL/GenBank/DDBJ databases">
        <authorList>
            <person name="Sun Q."/>
            <person name="Ohkuma M."/>
        </authorList>
    </citation>
    <scope>NUCLEOTIDE SEQUENCE</scope>
    <source>
        <strain evidence="2">JCM 4714</strain>
    </source>
</reference>
<reference evidence="2" key="1">
    <citation type="journal article" date="2014" name="Int. J. Syst. Evol. Microbiol.">
        <title>Complete genome sequence of Corynebacterium casei LMG S-19264T (=DSM 44701T), isolated from a smear-ripened cheese.</title>
        <authorList>
            <consortium name="US DOE Joint Genome Institute (JGI-PGF)"/>
            <person name="Walter F."/>
            <person name="Albersmeier A."/>
            <person name="Kalinowski J."/>
            <person name="Ruckert C."/>
        </authorList>
    </citation>
    <scope>NUCLEOTIDE SEQUENCE</scope>
    <source>
        <strain evidence="2">JCM 4714</strain>
    </source>
</reference>
<accession>A0A919D0U1</accession>
<evidence type="ECO:0000313" key="2">
    <source>
        <dbReference type="EMBL" id="GHD99508.1"/>
    </source>
</evidence>
<organism evidence="2 3">
    <name type="scientific">Streptomyces alanosinicus</name>
    <dbReference type="NCBI Taxonomy" id="68171"/>
    <lineage>
        <taxon>Bacteria</taxon>
        <taxon>Bacillati</taxon>
        <taxon>Actinomycetota</taxon>
        <taxon>Actinomycetes</taxon>
        <taxon>Kitasatosporales</taxon>
        <taxon>Streptomycetaceae</taxon>
        <taxon>Streptomyces</taxon>
    </lineage>
</organism>
<dbReference type="Proteomes" id="UP000655443">
    <property type="component" value="Unassembled WGS sequence"/>
</dbReference>
<evidence type="ECO:0000313" key="3">
    <source>
        <dbReference type="Proteomes" id="UP000655443"/>
    </source>
</evidence>
<feature type="region of interest" description="Disordered" evidence="1">
    <location>
        <begin position="1"/>
        <end position="41"/>
    </location>
</feature>
<name>A0A919D0U1_9ACTN</name>
<sequence length="101" mass="10576">MPPLFLPAAEANAQATEETEPESRCVKSPLSPESWTKPKSPPLLGGLSADLPFVVSFTGDADRCRNKVGIPRVGGGQAGRPTGRLASCRCPPSGIYGCRPL</sequence>
<dbReference type="AlphaFoldDB" id="A0A919D0U1"/>
<gene>
    <name evidence="2" type="ORF">GCM10010339_11100</name>
</gene>
<protein>
    <submittedName>
        <fullName evidence="2">Uncharacterized protein</fullName>
    </submittedName>
</protein>
<evidence type="ECO:0000256" key="1">
    <source>
        <dbReference type="SAM" id="MobiDB-lite"/>
    </source>
</evidence>
<dbReference type="EMBL" id="BMVG01000001">
    <property type="protein sequence ID" value="GHD99508.1"/>
    <property type="molecule type" value="Genomic_DNA"/>
</dbReference>
<comment type="caution">
    <text evidence="2">The sequence shown here is derived from an EMBL/GenBank/DDBJ whole genome shotgun (WGS) entry which is preliminary data.</text>
</comment>